<name>A0A9D1XB83_9BACT</name>
<dbReference type="SUPFAM" id="SSF55729">
    <property type="entry name" value="Acyl-CoA N-acyltransferases (Nat)"/>
    <property type="match status" value="1"/>
</dbReference>
<dbReference type="Proteomes" id="UP000886740">
    <property type="component" value="Unassembled WGS sequence"/>
</dbReference>
<dbReference type="AlphaFoldDB" id="A0A9D1XB83"/>
<reference evidence="2" key="2">
    <citation type="submission" date="2021-04" db="EMBL/GenBank/DDBJ databases">
        <authorList>
            <person name="Gilroy R."/>
        </authorList>
    </citation>
    <scope>NUCLEOTIDE SEQUENCE</scope>
    <source>
        <strain evidence="2">ChiGjej6B6-14162</strain>
    </source>
</reference>
<dbReference type="InterPro" id="IPR031165">
    <property type="entry name" value="GNAT_YJDJ"/>
</dbReference>
<proteinExistence type="predicted"/>
<dbReference type="InterPro" id="IPR045057">
    <property type="entry name" value="Gcn5-rel_NAT"/>
</dbReference>
<dbReference type="InterPro" id="IPR016181">
    <property type="entry name" value="Acyl_CoA_acyltransferase"/>
</dbReference>
<organism evidence="2 3">
    <name type="scientific">Candidatus Parabacteroides intestinipullorum</name>
    <dbReference type="NCBI Taxonomy" id="2838723"/>
    <lineage>
        <taxon>Bacteria</taxon>
        <taxon>Pseudomonadati</taxon>
        <taxon>Bacteroidota</taxon>
        <taxon>Bacteroidia</taxon>
        <taxon>Bacteroidales</taxon>
        <taxon>Tannerellaceae</taxon>
        <taxon>Parabacteroides</taxon>
    </lineage>
</organism>
<dbReference type="PROSITE" id="PS51729">
    <property type="entry name" value="GNAT_YJDJ"/>
    <property type="match status" value="1"/>
</dbReference>
<accession>A0A9D1XB83</accession>
<dbReference type="PANTHER" id="PTHR31435:SF9">
    <property type="entry name" value="PROTEIN NATD1"/>
    <property type="match status" value="1"/>
</dbReference>
<dbReference type="Gene3D" id="3.40.630.30">
    <property type="match status" value="1"/>
</dbReference>
<evidence type="ECO:0000313" key="2">
    <source>
        <dbReference type="EMBL" id="HIX75951.1"/>
    </source>
</evidence>
<protein>
    <submittedName>
        <fullName evidence="2">N-acetyltransferase</fullName>
    </submittedName>
</protein>
<evidence type="ECO:0000313" key="3">
    <source>
        <dbReference type="Proteomes" id="UP000886740"/>
    </source>
</evidence>
<dbReference type="EMBL" id="DXEL01000087">
    <property type="protein sequence ID" value="HIX75951.1"/>
    <property type="molecule type" value="Genomic_DNA"/>
</dbReference>
<comment type="caution">
    <text evidence="2">The sequence shown here is derived from an EMBL/GenBank/DDBJ whole genome shotgun (WGS) entry which is preliminary data.</text>
</comment>
<dbReference type="Pfam" id="PF14542">
    <property type="entry name" value="Acetyltransf_CG"/>
    <property type="match status" value="1"/>
</dbReference>
<evidence type="ECO:0000259" key="1">
    <source>
        <dbReference type="PROSITE" id="PS51729"/>
    </source>
</evidence>
<sequence>MEIFHDTTRRRFIVNKDGCLAYTAYTVHDGALDIRHTVVPEVIKGNGIAGALVKAAYDYALEQGLKPLATCSYAVVWLKRHPEYHGEPSADYLGEGSCGL</sequence>
<dbReference type="PANTHER" id="PTHR31435">
    <property type="entry name" value="PROTEIN NATD1"/>
    <property type="match status" value="1"/>
</dbReference>
<reference evidence="2" key="1">
    <citation type="journal article" date="2021" name="PeerJ">
        <title>Extensive microbial diversity within the chicken gut microbiome revealed by metagenomics and culture.</title>
        <authorList>
            <person name="Gilroy R."/>
            <person name="Ravi A."/>
            <person name="Getino M."/>
            <person name="Pursley I."/>
            <person name="Horton D.L."/>
            <person name="Alikhan N.F."/>
            <person name="Baker D."/>
            <person name="Gharbi K."/>
            <person name="Hall N."/>
            <person name="Watson M."/>
            <person name="Adriaenssens E.M."/>
            <person name="Foster-Nyarko E."/>
            <person name="Jarju S."/>
            <person name="Secka A."/>
            <person name="Antonio M."/>
            <person name="Oren A."/>
            <person name="Chaudhuri R.R."/>
            <person name="La Ragione R."/>
            <person name="Hildebrand F."/>
            <person name="Pallen M.J."/>
        </authorList>
    </citation>
    <scope>NUCLEOTIDE SEQUENCE</scope>
    <source>
        <strain evidence="2">ChiGjej6B6-14162</strain>
    </source>
</reference>
<feature type="domain" description="N-acetyltransferase" evidence="1">
    <location>
        <begin position="4"/>
        <end position="89"/>
    </location>
</feature>
<gene>
    <name evidence="2" type="ORF">H9977_13105</name>
</gene>